<dbReference type="PANTHER" id="PTHR42996">
    <property type="entry name" value="PHOSPHATE-BINDING PROTEIN PSTS"/>
    <property type="match status" value="1"/>
</dbReference>
<comment type="function">
    <text evidence="1 7">Part of the ABC transporter complex PstSACB involved in phosphate import.</text>
</comment>
<keyword evidence="6 7" id="KW-0592">Phosphate transport</keyword>
<dbReference type="GO" id="GO:0043190">
    <property type="term" value="C:ATP-binding cassette (ABC) transporter complex"/>
    <property type="evidence" value="ECO:0007669"/>
    <property type="project" value="InterPro"/>
</dbReference>
<organism evidence="10 11">
    <name type="scientific">Acidithiobacillus ferrivorans</name>
    <dbReference type="NCBI Taxonomy" id="160808"/>
    <lineage>
        <taxon>Bacteria</taxon>
        <taxon>Pseudomonadati</taxon>
        <taxon>Pseudomonadota</taxon>
        <taxon>Acidithiobacillia</taxon>
        <taxon>Acidithiobacillales</taxon>
        <taxon>Acidithiobacillaceae</taxon>
        <taxon>Acidithiobacillus</taxon>
    </lineage>
</organism>
<comment type="caution">
    <text evidence="10">The sequence shown here is derived from an EMBL/GenBank/DDBJ whole genome shotgun (WGS) entry which is preliminary data.</text>
</comment>
<dbReference type="Gene3D" id="3.40.190.10">
    <property type="entry name" value="Periplasmic binding protein-like II"/>
    <property type="match status" value="2"/>
</dbReference>
<dbReference type="InterPro" id="IPR005673">
    <property type="entry name" value="ABC_phos-bd_PstS"/>
</dbReference>
<name>A0A257T683_9PROT</name>
<dbReference type="GO" id="GO:0035435">
    <property type="term" value="P:phosphate ion transmembrane transport"/>
    <property type="evidence" value="ECO:0007669"/>
    <property type="project" value="InterPro"/>
</dbReference>
<keyword evidence="5 7" id="KW-0813">Transport</keyword>
<evidence type="ECO:0000256" key="3">
    <source>
        <dbReference type="ARBA" id="ARBA00011529"/>
    </source>
</evidence>
<dbReference type="NCBIfam" id="NF008171">
    <property type="entry name" value="PRK10918.1"/>
    <property type="match status" value="1"/>
</dbReference>
<dbReference type="CDD" id="cd13565">
    <property type="entry name" value="PBP2_PstS"/>
    <property type="match status" value="1"/>
</dbReference>
<evidence type="ECO:0000313" key="11">
    <source>
        <dbReference type="Proteomes" id="UP000216779"/>
    </source>
</evidence>
<protein>
    <recommendedName>
        <fullName evidence="4 7">Phosphate-binding protein PstS</fullName>
    </recommendedName>
</protein>
<evidence type="ECO:0000313" key="10">
    <source>
        <dbReference type="EMBL" id="OYV81068.1"/>
    </source>
</evidence>
<dbReference type="InterPro" id="IPR050962">
    <property type="entry name" value="Phosphate-bind_PstS"/>
</dbReference>
<evidence type="ECO:0000256" key="8">
    <source>
        <dbReference type="SAM" id="SignalP"/>
    </source>
</evidence>
<comment type="similarity">
    <text evidence="2 7">Belongs to the PstS family.</text>
</comment>
<evidence type="ECO:0000256" key="5">
    <source>
        <dbReference type="ARBA" id="ARBA00022448"/>
    </source>
</evidence>
<evidence type="ECO:0000256" key="4">
    <source>
        <dbReference type="ARBA" id="ARBA00021889"/>
    </source>
</evidence>
<reference evidence="10 11" key="1">
    <citation type="submission" date="2017-03" db="EMBL/GenBank/DDBJ databases">
        <title>Lifting the veil on microbial sulfur biogeochemistry in mining wastewaters.</title>
        <authorList>
            <person name="Kantor R.S."/>
            <person name="Colenbrander Nelson T."/>
            <person name="Marshall S."/>
            <person name="Bennett D."/>
            <person name="Apte S."/>
            <person name="Camacho D."/>
            <person name="Thomas B.C."/>
            <person name="Warren L.A."/>
            <person name="Banfield J.F."/>
        </authorList>
    </citation>
    <scope>NUCLEOTIDE SEQUENCE [LARGE SCALE GENOMIC DNA]</scope>
    <source>
        <strain evidence="10">21-59-9</strain>
    </source>
</reference>
<dbReference type="NCBIfam" id="TIGR00975">
    <property type="entry name" value="3a0107s03"/>
    <property type="match status" value="1"/>
</dbReference>
<evidence type="ECO:0000256" key="2">
    <source>
        <dbReference type="ARBA" id="ARBA00008725"/>
    </source>
</evidence>
<dbReference type="PANTHER" id="PTHR42996:SF1">
    <property type="entry name" value="PHOSPHATE-BINDING PROTEIN PSTS"/>
    <property type="match status" value="1"/>
</dbReference>
<dbReference type="AlphaFoldDB" id="A0A257T683"/>
<dbReference type="SUPFAM" id="SSF53850">
    <property type="entry name" value="Periplasmic binding protein-like II"/>
    <property type="match status" value="1"/>
</dbReference>
<feature type="domain" description="PBP" evidence="9">
    <location>
        <begin position="21"/>
        <end position="305"/>
    </location>
</feature>
<dbReference type="EMBL" id="NCBC01000199">
    <property type="protein sequence ID" value="OYV81068.1"/>
    <property type="molecule type" value="Genomic_DNA"/>
</dbReference>
<dbReference type="Proteomes" id="UP000216779">
    <property type="component" value="Unassembled WGS sequence"/>
</dbReference>
<evidence type="ECO:0000259" key="9">
    <source>
        <dbReference type="Pfam" id="PF12849"/>
    </source>
</evidence>
<accession>A0A257T683</accession>
<comment type="subunit">
    <text evidence="3 7">The complex is composed of two ATP-binding proteins (PstB), two transmembrane proteins (PstC and PstA) and a solute-binding protein (PstS).</text>
</comment>
<dbReference type="GO" id="GO:0042301">
    <property type="term" value="F:phosphate ion binding"/>
    <property type="evidence" value="ECO:0007669"/>
    <property type="project" value="InterPro"/>
</dbReference>
<feature type="chain" id="PRO_5012152247" description="Phosphate-binding protein PstS" evidence="8">
    <location>
        <begin position="24"/>
        <end position="339"/>
    </location>
</feature>
<dbReference type="PIRSF" id="PIRSF002756">
    <property type="entry name" value="PstS"/>
    <property type="match status" value="1"/>
</dbReference>
<evidence type="ECO:0000256" key="7">
    <source>
        <dbReference type="PIRNR" id="PIRNR002756"/>
    </source>
</evidence>
<gene>
    <name evidence="10" type="ORF">B7Z70_06695</name>
</gene>
<dbReference type="InterPro" id="IPR024370">
    <property type="entry name" value="PBP_domain"/>
</dbReference>
<keyword evidence="8" id="KW-0732">Signal</keyword>
<dbReference type="Pfam" id="PF12849">
    <property type="entry name" value="PBP_like_2"/>
    <property type="match status" value="1"/>
</dbReference>
<sequence length="339" mass="36217">MKTNGVAFMLGVMSLGVAGLAQAETISAAGGTAIYPVLSKWAETYKQKTGTMVNYQAIGSGGGIAQIKAKTVAFANSDMPIKPEYLSKDQLVQFPAVIIGITPVVNVPGIKPGELTFNGTVLTGIYLGKIKKWNDAAIADLNKGVKLPDMNITVVHRSDGSGTTFNFTNYLAKVSPEWKQRVGDNTAVSWPVGVGGKGNAGVAAYVQRIPGAIGYVEYAYAKENHMAYGKMINAAGKVVAPDLATFQAAAANADFTKVEDFYMILTNQPGAQSWPISAATYILMRQDAHKTVNAGVLKFARWFLTAPQAQAEARGLDYVPLPKNTVTQIEAYWKKNLGQ</sequence>
<feature type="signal peptide" evidence="8">
    <location>
        <begin position="1"/>
        <end position="23"/>
    </location>
</feature>
<evidence type="ECO:0000256" key="6">
    <source>
        <dbReference type="ARBA" id="ARBA00022592"/>
    </source>
</evidence>
<proteinExistence type="inferred from homology"/>
<evidence type="ECO:0000256" key="1">
    <source>
        <dbReference type="ARBA" id="ARBA00002841"/>
    </source>
</evidence>